<dbReference type="STRING" id="1080227.A8L45_03140"/>
<dbReference type="EMBL" id="LYBM01000003">
    <property type="protein sequence ID" value="ODA35628.1"/>
    <property type="molecule type" value="Genomic_DNA"/>
</dbReference>
<evidence type="ECO:0000256" key="3">
    <source>
        <dbReference type="ARBA" id="ARBA00022692"/>
    </source>
</evidence>
<dbReference type="RefSeq" id="WP_068899130.1">
    <property type="nucleotide sequence ID" value="NZ_JBHUIF010000020.1"/>
</dbReference>
<accession>A0A1C3EQV1</accession>
<dbReference type="OrthoDB" id="8612316at2"/>
<evidence type="ECO:0000313" key="9">
    <source>
        <dbReference type="Proteomes" id="UP000094936"/>
    </source>
</evidence>
<dbReference type="PANTHER" id="PTHR36115:SF4">
    <property type="entry name" value="MEMBRANE PROTEIN"/>
    <property type="match status" value="1"/>
</dbReference>
<dbReference type="PANTHER" id="PTHR36115">
    <property type="entry name" value="PROLINE-RICH ANTIGEN HOMOLOG-RELATED"/>
    <property type="match status" value="1"/>
</dbReference>
<dbReference type="AlphaFoldDB" id="A0A1C3EQV1"/>
<feature type="transmembrane region" description="Helical" evidence="6">
    <location>
        <begin position="69"/>
        <end position="87"/>
    </location>
</feature>
<dbReference type="Proteomes" id="UP000094936">
    <property type="component" value="Unassembled WGS sequence"/>
</dbReference>
<evidence type="ECO:0000256" key="5">
    <source>
        <dbReference type="ARBA" id="ARBA00023136"/>
    </source>
</evidence>
<keyword evidence="3 6" id="KW-0812">Transmembrane</keyword>
<keyword evidence="2" id="KW-1003">Cell membrane</keyword>
<comment type="subcellular location">
    <subcellularLocation>
        <location evidence="1">Cell membrane</location>
        <topology evidence="1">Multi-pass membrane protein</topology>
    </subcellularLocation>
</comment>
<keyword evidence="4 6" id="KW-1133">Transmembrane helix</keyword>
<evidence type="ECO:0000256" key="2">
    <source>
        <dbReference type="ARBA" id="ARBA00022475"/>
    </source>
</evidence>
<evidence type="ECO:0000259" key="7">
    <source>
        <dbReference type="Pfam" id="PF06271"/>
    </source>
</evidence>
<protein>
    <recommendedName>
        <fullName evidence="7">RDD domain-containing protein</fullName>
    </recommendedName>
</protein>
<gene>
    <name evidence="8" type="ORF">A8L45_03140</name>
</gene>
<sequence length="227" mass="26347">MDVSPDYSKYNIIDLFEALDSLDEAEYPERREEIKRHINARLLDNPAISEECLLKSADEYSFFILWRRLLAFAIDASIAGLFTYFLLDLIINTGGDDWAYRELAFCGFIFSSSLVVYRIFCQALFRFTIGKYVFGIKLADSLAEGDPKLRQVCIRECFLLLTVIYFWILAEFALYNIPFHVLPDFSVLVSFIIYILVMFADLLFSLSSDKRQTVHDILAKTVVMRKE</sequence>
<evidence type="ECO:0000256" key="1">
    <source>
        <dbReference type="ARBA" id="ARBA00004651"/>
    </source>
</evidence>
<feature type="domain" description="RDD" evidence="7">
    <location>
        <begin position="65"/>
        <end position="220"/>
    </location>
</feature>
<comment type="caution">
    <text evidence="8">The sequence shown here is derived from an EMBL/GenBank/DDBJ whole genome shotgun (WGS) entry which is preliminary data.</text>
</comment>
<feature type="transmembrane region" description="Helical" evidence="6">
    <location>
        <begin position="158"/>
        <end position="179"/>
    </location>
</feature>
<keyword evidence="5 6" id="KW-0472">Membrane</keyword>
<dbReference type="GO" id="GO:0005886">
    <property type="term" value="C:plasma membrane"/>
    <property type="evidence" value="ECO:0007669"/>
    <property type="project" value="UniProtKB-SubCell"/>
</dbReference>
<dbReference type="InterPro" id="IPR010432">
    <property type="entry name" value="RDD"/>
</dbReference>
<feature type="transmembrane region" description="Helical" evidence="6">
    <location>
        <begin position="185"/>
        <end position="204"/>
    </location>
</feature>
<dbReference type="Pfam" id="PF06271">
    <property type="entry name" value="RDD"/>
    <property type="match status" value="1"/>
</dbReference>
<evidence type="ECO:0000256" key="6">
    <source>
        <dbReference type="SAM" id="Phobius"/>
    </source>
</evidence>
<keyword evidence="9" id="KW-1185">Reference proteome</keyword>
<evidence type="ECO:0000313" key="8">
    <source>
        <dbReference type="EMBL" id="ODA35628.1"/>
    </source>
</evidence>
<evidence type="ECO:0000256" key="4">
    <source>
        <dbReference type="ARBA" id="ARBA00022989"/>
    </source>
</evidence>
<proteinExistence type="predicted"/>
<name>A0A1C3EQV1_9GAMM</name>
<dbReference type="InterPro" id="IPR051791">
    <property type="entry name" value="Pra-immunoreactive"/>
</dbReference>
<organism evidence="8 9">
    <name type="scientific">Veronia pacifica</name>
    <dbReference type="NCBI Taxonomy" id="1080227"/>
    <lineage>
        <taxon>Bacteria</taxon>
        <taxon>Pseudomonadati</taxon>
        <taxon>Pseudomonadota</taxon>
        <taxon>Gammaproteobacteria</taxon>
        <taxon>Vibrionales</taxon>
        <taxon>Vibrionaceae</taxon>
        <taxon>Veronia</taxon>
    </lineage>
</organism>
<reference evidence="8 9" key="1">
    <citation type="submission" date="2016-05" db="EMBL/GenBank/DDBJ databases">
        <title>Genomic Taxonomy of the Vibrionaceae.</title>
        <authorList>
            <person name="Gomez-Gil B."/>
            <person name="Enciso-Ibarra J."/>
        </authorList>
    </citation>
    <scope>NUCLEOTIDE SEQUENCE [LARGE SCALE GENOMIC DNA]</scope>
    <source>
        <strain evidence="8 9">CAIM 1920</strain>
    </source>
</reference>
<feature type="transmembrane region" description="Helical" evidence="6">
    <location>
        <begin position="99"/>
        <end position="120"/>
    </location>
</feature>